<organism evidence="2 3">
    <name type="scientific">Peribacillus simplex</name>
    <dbReference type="NCBI Taxonomy" id="1478"/>
    <lineage>
        <taxon>Bacteria</taxon>
        <taxon>Bacillati</taxon>
        <taxon>Bacillota</taxon>
        <taxon>Bacilli</taxon>
        <taxon>Bacillales</taxon>
        <taxon>Bacillaceae</taxon>
        <taxon>Peribacillus</taxon>
    </lineage>
</organism>
<evidence type="ECO:0000313" key="2">
    <source>
        <dbReference type="EMBL" id="CEG30036.1"/>
    </source>
</evidence>
<evidence type="ECO:0000313" key="3">
    <source>
        <dbReference type="Proteomes" id="UP000182110"/>
    </source>
</evidence>
<reference evidence="2 3" key="1">
    <citation type="journal article" date="2014" name="Genome Announc.">
        <title>Genome Sequence of Bacillus simplex Strain P558, Isolated from a Human Fecal Sample.</title>
        <authorList>
            <person name="Croce O."/>
            <person name="Hugon P."/>
            <person name="Lagier J.C."/>
            <person name="Bibi F."/>
            <person name="Robert C."/>
            <person name="Azhar E.I."/>
            <person name="Raoult D."/>
            <person name="Fournier P.E."/>
        </authorList>
    </citation>
    <scope>NUCLEOTIDE SEQUENCE [LARGE SCALE GENOMIC DNA]</scope>
    <source>
        <strain evidence="2 3">P558</strain>
    </source>
</reference>
<accession>A0AAN2PCJ9</accession>
<sequence length="231" mass="25670">MAKENYVAPKLNLEAFNCPICGTFSHQHWYEVSKDGFVTKSSYRLLTVKEAGQIENQNLITVCSISHCVRCRENSIWEGSNMIYPNISIVEPPNIDMPEDIQALYKEADSILNLSAKSAAALLRLALEKLLIHVGAKKGSIDAMIQDLIEKNIITANGSVRKALDTLRLIGNAGVHPTGINLDEDPSVAFALFKVLNFVVEKLISEEKEMDAIYALVPEGKRENLDKRRGE</sequence>
<feature type="domain" description="DUF4145" evidence="1">
    <location>
        <begin position="106"/>
        <end position="182"/>
    </location>
</feature>
<proteinExistence type="predicted"/>
<dbReference type="RefSeq" id="WP_081088482.1">
    <property type="nucleotide sequence ID" value="NZ_CCXW01000001.1"/>
</dbReference>
<keyword evidence="3" id="KW-1185">Reference proteome</keyword>
<gene>
    <name evidence="2" type="ORF">BN1180_00131</name>
</gene>
<name>A0AAN2PCJ9_9BACI</name>
<comment type="caution">
    <text evidence="2">The sequence shown here is derived from an EMBL/GenBank/DDBJ whole genome shotgun (WGS) entry which is preliminary data.</text>
</comment>
<protein>
    <recommendedName>
        <fullName evidence="1">DUF4145 domain-containing protein</fullName>
    </recommendedName>
</protein>
<dbReference type="InterPro" id="IPR025285">
    <property type="entry name" value="DUF4145"/>
</dbReference>
<dbReference type="EMBL" id="CCXW01000001">
    <property type="protein sequence ID" value="CEG30036.1"/>
    <property type="molecule type" value="Genomic_DNA"/>
</dbReference>
<dbReference type="Pfam" id="PF13643">
    <property type="entry name" value="DUF4145"/>
    <property type="match status" value="1"/>
</dbReference>
<dbReference type="AlphaFoldDB" id="A0AAN2PCJ9"/>
<evidence type="ECO:0000259" key="1">
    <source>
        <dbReference type="Pfam" id="PF13643"/>
    </source>
</evidence>
<dbReference type="Proteomes" id="UP000182110">
    <property type="component" value="Unassembled WGS sequence"/>
</dbReference>